<dbReference type="GO" id="GO:0008270">
    <property type="term" value="F:zinc ion binding"/>
    <property type="evidence" value="ECO:0007669"/>
    <property type="project" value="UniProtKB-KW"/>
</dbReference>
<dbReference type="Gene3D" id="3.30.160.60">
    <property type="entry name" value="Classic Zinc Finger"/>
    <property type="match status" value="3"/>
</dbReference>
<evidence type="ECO:0000256" key="2">
    <source>
        <dbReference type="ARBA" id="ARBA00022737"/>
    </source>
</evidence>
<dbReference type="Proteomes" id="UP000749559">
    <property type="component" value="Unassembled WGS sequence"/>
</dbReference>
<dbReference type="PANTHER" id="PTHR24379">
    <property type="entry name" value="KRAB AND ZINC FINGER DOMAIN-CONTAINING"/>
    <property type="match status" value="1"/>
</dbReference>
<dbReference type="InterPro" id="IPR013087">
    <property type="entry name" value="Znf_C2H2_type"/>
</dbReference>
<feature type="domain" description="C2H2-type" evidence="6">
    <location>
        <begin position="34"/>
        <end position="62"/>
    </location>
</feature>
<organism evidence="7 8">
    <name type="scientific">Owenia fusiformis</name>
    <name type="common">Polychaete worm</name>
    <dbReference type="NCBI Taxonomy" id="6347"/>
    <lineage>
        <taxon>Eukaryota</taxon>
        <taxon>Metazoa</taxon>
        <taxon>Spiralia</taxon>
        <taxon>Lophotrochozoa</taxon>
        <taxon>Annelida</taxon>
        <taxon>Polychaeta</taxon>
        <taxon>Sedentaria</taxon>
        <taxon>Canalipalpata</taxon>
        <taxon>Sabellida</taxon>
        <taxon>Oweniida</taxon>
        <taxon>Oweniidae</taxon>
        <taxon>Owenia</taxon>
    </lineage>
</organism>
<reference evidence="7" key="1">
    <citation type="submission" date="2022-03" db="EMBL/GenBank/DDBJ databases">
        <authorList>
            <person name="Martin C."/>
        </authorList>
    </citation>
    <scope>NUCLEOTIDE SEQUENCE</scope>
</reference>
<proteinExistence type="predicted"/>
<keyword evidence="4" id="KW-0862">Zinc</keyword>
<feature type="domain" description="C2H2-type" evidence="6">
    <location>
        <begin position="129"/>
        <end position="155"/>
    </location>
</feature>
<keyword evidence="3 5" id="KW-0863">Zinc-finger</keyword>
<evidence type="ECO:0000256" key="5">
    <source>
        <dbReference type="PROSITE-ProRule" id="PRU00042"/>
    </source>
</evidence>
<evidence type="ECO:0000256" key="1">
    <source>
        <dbReference type="ARBA" id="ARBA00022723"/>
    </source>
</evidence>
<dbReference type="AlphaFoldDB" id="A0A8S4NFX6"/>
<dbReference type="SMART" id="SM00355">
    <property type="entry name" value="ZnF_C2H2"/>
    <property type="match status" value="6"/>
</dbReference>
<keyword evidence="1" id="KW-0479">Metal-binding</keyword>
<keyword evidence="8" id="KW-1185">Reference proteome</keyword>
<protein>
    <recommendedName>
        <fullName evidence="6">C2H2-type domain-containing protein</fullName>
    </recommendedName>
</protein>
<comment type="caution">
    <text evidence="7">The sequence shown here is derived from an EMBL/GenBank/DDBJ whole genome shotgun (WGS) entry which is preliminary data.</text>
</comment>
<dbReference type="SUPFAM" id="SSF57667">
    <property type="entry name" value="beta-beta-alpha zinc fingers"/>
    <property type="match status" value="2"/>
</dbReference>
<evidence type="ECO:0000256" key="4">
    <source>
        <dbReference type="ARBA" id="ARBA00022833"/>
    </source>
</evidence>
<evidence type="ECO:0000256" key="3">
    <source>
        <dbReference type="ARBA" id="ARBA00022771"/>
    </source>
</evidence>
<evidence type="ECO:0000313" key="7">
    <source>
        <dbReference type="EMBL" id="CAH1780288.1"/>
    </source>
</evidence>
<dbReference type="PROSITE" id="PS00028">
    <property type="entry name" value="ZINC_FINGER_C2H2_1"/>
    <property type="match status" value="5"/>
</dbReference>
<keyword evidence="2" id="KW-0677">Repeat</keyword>
<sequence>MHMCQVCGTFYTRKSSLNSHILKEHTEGYDRYIHKCKECGKGFQNAYYLKGHVLTNHSDSEPTFQCHKCGKKFFQRHTLSNHFKQKHLASYLKCRLCHSGFNNKALLHNHFSKKHNAQFSWSEFIQGYHSCNQCGKLCTTEDQLKKHLKKCQEVHKTGSDEGATVQHHDNVVETQLEYEEQSEKYICAICHAMFDTKEEVDLHLVTHNY</sequence>
<dbReference type="PANTHER" id="PTHR24379:SF121">
    <property type="entry name" value="C2H2-TYPE DOMAIN-CONTAINING PROTEIN"/>
    <property type="match status" value="1"/>
</dbReference>
<dbReference type="Pfam" id="PF00096">
    <property type="entry name" value="zf-C2H2"/>
    <property type="match status" value="3"/>
</dbReference>
<feature type="domain" description="C2H2-type" evidence="6">
    <location>
        <begin position="2"/>
        <end position="30"/>
    </location>
</feature>
<dbReference type="EMBL" id="CAIIXF020000003">
    <property type="protein sequence ID" value="CAH1780288.1"/>
    <property type="molecule type" value="Genomic_DNA"/>
</dbReference>
<evidence type="ECO:0000259" key="6">
    <source>
        <dbReference type="PROSITE" id="PS50157"/>
    </source>
</evidence>
<accession>A0A8S4NFX6</accession>
<evidence type="ECO:0000313" key="8">
    <source>
        <dbReference type="Proteomes" id="UP000749559"/>
    </source>
</evidence>
<name>A0A8S4NFX6_OWEFU</name>
<dbReference type="PROSITE" id="PS50157">
    <property type="entry name" value="ZINC_FINGER_C2H2_2"/>
    <property type="match status" value="4"/>
</dbReference>
<dbReference type="OrthoDB" id="10039931at2759"/>
<gene>
    <name evidence="7" type="ORF">OFUS_LOCUS6997</name>
</gene>
<dbReference type="InterPro" id="IPR036236">
    <property type="entry name" value="Znf_C2H2_sf"/>
</dbReference>
<feature type="domain" description="C2H2-type" evidence="6">
    <location>
        <begin position="64"/>
        <end position="87"/>
    </location>
</feature>